<dbReference type="PANTHER" id="PTHR42988">
    <property type="entry name" value="PHOSPHOHYDROLASE"/>
    <property type="match status" value="1"/>
</dbReference>
<dbReference type="InterPro" id="IPR029052">
    <property type="entry name" value="Metallo-depent_PP-like"/>
</dbReference>
<evidence type="ECO:0000256" key="4">
    <source>
        <dbReference type="ARBA" id="ARBA00025742"/>
    </source>
</evidence>
<comment type="caution">
    <text evidence="6">The sequence shown here is derived from an EMBL/GenBank/DDBJ whole genome shotgun (WGS) entry which is preliminary data.</text>
</comment>
<organism evidence="6 7">
    <name type="scientific">Ramlibacter albus</name>
    <dbReference type="NCBI Taxonomy" id="2079448"/>
    <lineage>
        <taxon>Bacteria</taxon>
        <taxon>Pseudomonadati</taxon>
        <taxon>Pseudomonadota</taxon>
        <taxon>Betaproteobacteria</taxon>
        <taxon>Burkholderiales</taxon>
        <taxon>Comamonadaceae</taxon>
        <taxon>Ramlibacter</taxon>
    </lineage>
</organism>
<keyword evidence="7" id="KW-1185">Reference proteome</keyword>
<dbReference type="GO" id="GO:0046872">
    <property type="term" value="F:metal ion binding"/>
    <property type="evidence" value="ECO:0007669"/>
    <property type="project" value="UniProtKB-KW"/>
</dbReference>
<keyword evidence="3" id="KW-0408">Iron</keyword>
<sequence length="311" mass="33734">MTIDFSRPLVTLGVVSDLHAFSNAKGGSDSVLDLSPTALNQTNPLVDLIGSASLVGPVDVLLCAGDICNKADAGGLTQAWAKLQNLKAALSASMIIPTCGNHDLDSRFLGVADDPDPKGALLALQPPFPFADEIMSNKFWARNYAIVVLENGVVVVTLNTSAFHGGLQEEIDHGRVSYRTIEEVEAELASYAAAPAHVLLCHHHPLPLTGWGRKADSEFAKNGQVLFDALIRATGKSWLVIHGHRHVPRLIHGASIVCDSFCARCWQSRSAIKRNREPIPCCPLVSLGFSEPWFNYRNSAELVVERDRRLD</sequence>
<dbReference type="GO" id="GO:0016787">
    <property type="term" value="F:hydrolase activity"/>
    <property type="evidence" value="ECO:0007669"/>
    <property type="project" value="UniProtKB-KW"/>
</dbReference>
<dbReference type="InterPro" id="IPR004843">
    <property type="entry name" value="Calcineurin-like_PHP"/>
</dbReference>
<protein>
    <submittedName>
        <fullName evidence="6">Metallophosphoesterase</fullName>
    </submittedName>
</protein>
<evidence type="ECO:0000313" key="7">
    <source>
        <dbReference type="Proteomes" id="UP000596827"/>
    </source>
</evidence>
<accession>A0A923S5A7</accession>
<dbReference type="Proteomes" id="UP000596827">
    <property type="component" value="Unassembled WGS sequence"/>
</dbReference>
<proteinExistence type="inferred from homology"/>
<feature type="domain" description="Calcineurin-like phosphoesterase" evidence="5">
    <location>
        <begin position="12"/>
        <end position="248"/>
    </location>
</feature>
<evidence type="ECO:0000313" key="6">
    <source>
        <dbReference type="EMBL" id="MBC5768336.1"/>
    </source>
</evidence>
<evidence type="ECO:0000259" key="5">
    <source>
        <dbReference type="Pfam" id="PF00149"/>
    </source>
</evidence>
<reference evidence="6" key="1">
    <citation type="submission" date="2020-08" db="EMBL/GenBank/DDBJ databases">
        <title>Ramlibacter sp. GTP1 16S ribosomal RNA gene genome sequencing and assembly.</title>
        <authorList>
            <person name="Kang M."/>
        </authorList>
    </citation>
    <scope>NUCLEOTIDE SEQUENCE</scope>
    <source>
        <strain evidence="6">GTP1</strain>
    </source>
</reference>
<dbReference type="SUPFAM" id="SSF56300">
    <property type="entry name" value="Metallo-dependent phosphatases"/>
    <property type="match status" value="1"/>
</dbReference>
<dbReference type="PANTHER" id="PTHR42988:SF2">
    <property type="entry name" value="CYCLIC NUCLEOTIDE PHOSPHODIESTERASE CBUA0032-RELATED"/>
    <property type="match status" value="1"/>
</dbReference>
<evidence type="ECO:0000256" key="2">
    <source>
        <dbReference type="ARBA" id="ARBA00022801"/>
    </source>
</evidence>
<comment type="similarity">
    <text evidence="4">Belongs to the cyclic nucleotide phosphodiesterase class-III family.</text>
</comment>
<keyword evidence="1" id="KW-0479">Metal-binding</keyword>
<evidence type="ECO:0000256" key="3">
    <source>
        <dbReference type="ARBA" id="ARBA00023004"/>
    </source>
</evidence>
<keyword evidence="2" id="KW-0378">Hydrolase</keyword>
<gene>
    <name evidence="6" type="ORF">H8R02_28000</name>
</gene>
<dbReference type="Gene3D" id="3.60.21.10">
    <property type="match status" value="1"/>
</dbReference>
<dbReference type="InterPro" id="IPR050884">
    <property type="entry name" value="CNP_phosphodiesterase-III"/>
</dbReference>
<dbReference type="Pfam" id="PF00149">
    <property type="entry name" value="Metallophos"/>
    <property type="match status" value="1"/>
</dbReference>
<dbReference type="EMBL" id="JACORU010000016">
    <property type="protein sequence ID" value="MBC5768336.1"/>
    <property type="molecule type" value="Genomic_DNA"/>
</dbReference>
<dbReference type="AlphaFoldDB" id="A0A923S5A7"/>
<dbReference type="RefSeq" id="WP_187084987.1">
    <property type="nucleotide sequence ID" value="NZ_JACORU010000016.1"/>
</dbReference>
<name>A0A923S5A7_9BURK</name>
<evidence type="ECO:0000256" key="1">
    <source>
        <dbReference type="ARBA" id="ARBA00022723"/>
    </source>
</evidence>